<gene>
    <name evidence="3" type="ORF">Q8791_00745</name>
</gene>
<evidence type="ECO:0000259" key="2">
    <source>
        <dbReference type="PROSITE" id="PS51704"/>
    </source>
</evidence>
<proteinExistence type="predicted"/>
<feature type="signal peptide" evidence="1">
    <location>
        <begin position="1"/>
        <end position="21"/>
    </location>
</feature>
<accession>A0ABU7K0G5</accession>
<evidence type="ECO:0000313" key="3">
    <source>
        <dbReference type="EMBL" id="MEE2035750.1"/>
    </source>
</evidence>
<sequence length="322" mass="35440">MHRIGIVVGAVSLFVTVSATASSAAPALDPVGTSTRDIIEVQHASPNRPLIAVSHRGAAGHAPENTLAALDAAHELGAETVEIDIQRTADNQIVLLHDTTLARTTDVETVFPDRSPYLVGDFTLEEIQRLDAGAWFAPSFTGETVPTFDEALDRLEQLDLNLFLEVKEPTLYPGIERAVAEELVGRRTWLEHNPPWEPRKLIVQSFDWDSVRRSKSLMPSVPHALLGRVPEARIAEFSWAHMINPNHTTIDTAYVDRVHDAGLEIMPYTVNDRARMDDVLALGVDGFITDFPDTGQRAIADFVGGRDAIDRAATPVPFQVRY</sequence>
<keyword evidence="1" id="KW-0732">Signal</keyword>
<keyword evidence="4" id="KW-1185">Reference proteome</keyword>
<dbReference type="Proteomes" id="UP001356095">
    <property type="component" value="Unassembled WGS sequence"/>
</dbReference>
<organism evidence="3 4">
    <name type="scientific">Nocardiopsis codii</name>
    <dbReference type="NCBI Taxonomy" id="3065942"/>
    <lineage>
        <taxon>Bacteria</taxon>
        <taxon>Bacillati</taxon>
        <taxon>Actinomycetota</taxon>
        <taxon>Actinomycetes</taxon>
        <taxon>Streptosporangiales</taxon>
        <taxon>Nocardiopsidaceae</taxon>
        <taxon>Nocardiopsis</taxon>
    </lineage>
</organism>
<feature type="domain" description="GP-PDE" evidence="2">
    <location>
        <begin position="50"/>
        <end position="299"/>
    </location>
</feature>
<name>A0ABU7K0G5_9ACTN</name>
<dbReference type="InterPro" id="IPR030395">
    <property type="entry name" value="GP_PDE_dom"/>
</dbReference>
<dbReference type="Gene3D" id="3.20.20.190">
    <property type="entry name" value="Phosphatidylinositol (PI) phosphodiesterase"/>
    <property type="match status" value="1"/>
</dbReference>
<comment type="caution">
    <text evidence="3">The sequence shown here is derived from an EMBL/GenBank/DDBJ whole genome shotgun (WGS) entry which is preliminary data.</text>
</comment>
<reference evidence="3 4" key="1">
    <citation type="submission" date="2023-08" db="EMBL/GenBank/DDBJ databases">
        <authorList>
            <person name="Girao M."/>
            <person name="Carvalho M.F."/>
        </authorList>
    </citation>
    <scope>NUCLEOTIDE SEQUENCE [LARGE SCALE GENOMIC DNA]</scope>
    <source>
        <strain evidence="3 4">CT-R113</strain>
    </source>
</reference>
<dbReference type="RefSeq" id="WP_330089578.1">
    <property type="nucleotide sequence ID" value="NZ_JAUZMY010000001.1"/>
</dbReference>
<dbReference type="PROSITE" id="PS51704">
    <property type="entry name" value="GP_PDE"/>
    <property type="match status" value="1"/>
</dbReference>
<dbReference type="EMBL" id="JAUZMY010000001">
    <property type="protein sequence ID" value="MEE2035750.1"/>
    <property type="molecule type" value="Genomic_DNA"/>
</dbReference>
<dbReference type="InterPro" id="IPR017946">
    <property type="entry name" value="PLC-like_Pdiesterase_TIM-brl"/>
</dbReference>
<dbReference type="SUPFAM" id="SSF51695">
    <property type="entry name" value="PLC-like phosphodiesterases"/>
    <property type="match status" value="1"/>
</dbReference>
<feature type="chain" id="PRO_5046591309" evidence="1">
    <location>
        <begin position="22"/>
        <end position="322"/>
    </location>
</feature>
<dbReference type="PANTHER" id="PTHR46211">
    <property type="entry name" value="GLYCEROPHOSPHORYL DIESTER PHOSPHODIESTERASE"/>
    <property type="match status" value="1"/>
</dbReference>
<dbReference type="PANTHER" id="PTHR46211:SF1">
    <property type="entry name" value="GLYCEROPHOSPHODIESTER PHOSPHODIESTERASE, CYTOPLASMIC"/>
    <property type="match status" value="1"/>
</dbReference>
<protein>
    <submittedName>
        <fullName evidence="3">Glycerophosphodiester phosphodiesterase family protein</fullName>
    </submittedName>
</protein>
<dbReference type="Pfam" id="PF03009">
    <property type="entry name" value="GDPD"/>
    <property type="match status" value="1"/>
</dbReference>
<evidence type="ECO:0000256" key="1">
    <source>
        <dbReference type="SAM" id="SignalP"/>
    </source>
</evidence>
<evidence type="ECO:0000313" key="4">
    <source>
        <dbReference type="Proteomes" id="UP001356095"/>
    </source>
</evidence>